<dbReference type="Pfam" id="PF13013">
    <property type="entry name" value="F-box-like_2"/>
    <property type="match status" value="1"/>
</dbReference>
<dbReference type="AlphaFoldDB" id="A0A9P4QR01"/>
<proteinExistence type="predicted"/>
<comment type="caution">
    <text evidence="2">The sequence shown here is derived from an EMBL/GenBank/DDBJ whole genome shotgun (WGS) entry which is preliminary data.</text>
</comment>
<organism evidence="2 3">
    <name type="scientific">Polyplosphaeria fusca</name>
    <dbReference type="NCBI Taxonomy" id="682080"/>
    <lineage>
        <taxon>Eukaryota</taxon>
        <taxon>Fungi</taxon>
        <taxon>Dikarya</taxon>
        <taxon>Ascomycota</taxon>
        <taxon>Pezizomycotina</taxon>
        <taxon>Dothideomycetes</taxon>
        <taxon>Pleosporomycetidae</taxon>
        <taxon>Pleosporales</taxon>
        <taxon>Tetraplosphaeriaceae</taxon>
        <taxon>Polyplosphaeria</taxon>
    </lineage>
</organism>
<evidence type="ECO:0000259" key="1">
    <source>
        <dbReference type="Pfam" id="PF13013"/>
    </source>
</evidence>
<dbReference type="PANTHER" id="PTHR42085">
    <property type="entry name" value="F-BOX DOMAIN-CONTAINING PROTEIN"/>
    <property type="match status" value="1"/>
</dbReference>
<dbReference type="OrthoDB" id="3801343at2759"/>
<dbReference type="InterPro" id="IPR001810">
    <property type="entry name" value="F-box_dom"/>
</dbReference>
<reference evidence="2" key="1">
    <citation type="journal article" date="2020" name="Stud. Mycol.">
        <title>101 Dothideomycetes genomes: a test case for predicting lifestyles and emergence of pathogens.</title>
        <authorList>
            <person name="Haridas S."/>
            <person name="Albert R."/>
            <person name="Binder M."/>
            <person name="Bloem J."/>
            <person name="Labutti K."/>
            <person name="Salamov A."/>
            <person name="Andreopoulos B."/>
            <person name="Baker S."/>
            <person name="Barry K."/>
            <person name="Bills G."/>
            <person name="Bluhm B."/>
            <person name="Cannon C."/>
            <person name="Castanera R."/>
            <person name="Culley D."/>
            <person name="Daum C."/>
            <person name="Ezra D."/>
            <person name="Gonzalez J."/>
            <person name="Henrissat B."/>
            <person name="Kuo A."/>
            <person name="Liang C."/>
            <person name="Lipzen A."/>
            <person name="Lutzoni F."/>
            <person name="Magnuson J."/>
            <person name="Mondo S."/>
            <person name="Nolan M."/>
            <person name="Ohm R."/>
            <person name="Pangilinan J."/>
            <person name="Park H.-J."/>
            <person name="Ramirez L."/>
            <person name="Alfaro M."/>
            <person name="Sun H."/>
            <person name="Tritt A."/>
            <person name="Yoshinaga Y."/>
            <person name="Zwiers L.-H."/>
            <person name="Turgeon B."/>
            <person name="Goodwin S."/>
            <person name="Spatafora J."/>
            <person name="Crous P."/>
            <person name="Grigoriev I."/>
        </authorList>
    </citation>
    <scope>NUCLEOTIDE SEQUENCE</scope>
    <source>
        <strain evidence="2">CBS 125425</strain>
    </source>
</reference>
<evidence type="ECO:0000313" key="3">
    <source>
        <dbReference type="Proteomes" id="UP000799444"/>
    </source>
</evidence>
<dbReference type="PANTHER" id="PTHR42085:SF1">
    <property type="entry name" value="F-BOX DOMAIN-CONTAINING PROTEIN"/>
    <property type="match status" value="1"/>
</dbReference>
<protein>
    <recommendedName>
        <fullName evidence="1">F-box domain-containing protein</fullName>
    </recommendedName>
</protein>
<dbReference type="EMBL" id="ML996244">
    <property type="protein sequence ID" value="KAF2729484.1"/>
    <property type="molecule type" value="Genomic_DNA"/>
</dbReference>
<sequence>MALIPMPGFAYSSWKDCSVQVSKKRRNQSYDTLSPNPKRFKPEHEARLLTLPGEIRNLIYTFLLVDEDLTVLLKAKNPSYIMSYVCANKKILAPLVNMTQVCDLIRREFRPLWMTSQNVDITAIQEYVSAFTTRNSRWPRAFPPGNQQTQVTLRLSYSDLYWWHPLDPAVMFALRLHARFPRLRMEITSSGQEKKIDMTMAILQAFLANSHVRWLSWIRMEAFASMELTSDNVLYLVMKKRGWEPWMERWDNKSAMQRMDQLERIGFTKFPVAVGFHSCAKADDDWN</sequence>
<keyword evidence="3" id="KW-1185">Reference proteome</keyword>
<dbReference type="InterPro" id="IPR038883">
    <property type="entry name" value="AN11006-like"/>
</dbReference>
<accession>A0A9P4QR01</accession>
<dbReference type="Proteomes" id="UP000799444">
    <property type="component" value="Unassembled WGS sequence"/>
</dbReference>
<name>A0A9P4QR01_9PLEO</name>
<evidence type="ECO:0000313" key="2">
    <source>
        <dbReference type="EMBL" id="KAF2729484.1"/>
    </source>
</evidence>
<gene>
    <name evidence="2" type="ORF">EJ04DRAFT_568626</name>
</gene>
<feature type="domain" description="F-box" evidence="1">
    <location>
        <begin position="43"/>
        <end position="119"/>
    </location>
</feature>